<gene>
    <name evidence="1" type="ORF">BO66DRAFT_463997</name>
</gene>
<evidence type="ECO:0000313" key="1">
    <source>
        <dbReference type="EMBL" id="RAH64500.1"/>
    </source>
</evidence>
<keyword evidence="2" id="KW-1185">Reference proteome</keyword>
<proteinExistence type="predicted"/>
<dbReference type="EMBL" id="KZ825010">
    <property type="protein sequence ID" value="RAH64500.1"/>
    <property type="molecule type" value="Genomic_DNA"/>
</dbReference>
<evidence type="ECO:0000313" key="2">
    <source>
        <dbReference type="Proteomes" id="UP000249661"/>
    </source>
</evidence>
<accession>A0ACD1GTI1</accession>
<protein>
    <submittedName>
        <fullName evidence="1">Uncharacterized protein</fullName>
    </submittedName>
</protein>
<sequence length="488" mass="54538">MEQAQTKPQPKPFKDWPNDAAFETTAEQREPIELPVVGSFPPHVAGVLYRTGPASYKVPGSNYQLHHWFDGFTQLHRFQLVPQPSGSCKVLYNSRRQVDALIEEVRKTGTLRGMTFGQKRDPCANFFQKVKAVFETHFEITNPEMVNVGVTVHANVSGSFPRMLIPSRQHGQGGFSSLTTLTDANLIKHIDPETLEPLGVTRQEGLHPELKGPLSSAHAELDPITGDLYNYNLAFGRHATYRVFRTSAATGNTEILATITGPGVQAAYLHSFLLSRDYVILCLWPALFVAGGVKVLWERNLLDAMRFDPETSTRWYVVDRKGGRGVVATFASPAFFSFHTINAWQTDDPDREGEGLHDGTTDIICDLIQYPNDEMLHRVYYESLVSTGLKVEKYYGSDRSRPRFVRYRLSGIPSTGYRQNARKGNGKKDHPDATWPLATTELTIASDAVGDLPTINPKFTGRRTRFVYNLCTQGKVCLCLLLPCVALT</sequence>
<name>A0ACD1GTI1_9EURO</name>
<reference evidence="1" key="1">
    <citation type="submission" date="2018-02" db="EMBL/GenBank/DDBJ databases">
        <title>The genomes of Aspergillus section Nigri reveals drivers in fungal speciation.</title>
        <authorList>
            <consortium name="DOE Joint Genome Institute"/>
            <person name="Vesth T.C."/>
            <person name="Nybo J."/>
            <person name="Theobald S."/>
            <person name="Brandl J."/>
            <person name="Frisvad J.C."/>
            <person name="Nielsen K.F."/>
            <person name="Lyhne E.K."/>
            <person name="Kogle M.E."/>
            <person name="Kuo A."/>
            <person name="Riley R."/>
            <person name="Clum A."/>
            <person name="Nolan M."/>
            <person name="Lipzen A."/>
            <person name="Salamov A."/>
            <person name="Henrissat B."/>
            <person name="Wiebenga A."/>
            <person name="De vries R.P."/>
            <person name="Grigoriev I.V."/>
            <person name="Mortensen U.H."/>
            <person name="Andersen M.R."/>
            <person name="Baker S.E."/>
        </authorList>
    </citation>
    <scope>NUCLEOTIDE SEQUENCE</scope>
    <source>
        <strain evidence="1">CBS 121060</strain>
    </source>
</reference>
<dbReference type="Proteomes" id="UP000249661">
    <property type="component" value="Unassembled WGS sequence"/>
</dbReference>
<organism evidence="1 2">
    <name type="scientific">Aspergillus aculeatinus CBS 121060</name>
    <dbReference type="NCBI Taxonomy" id="1448322"/>
    <lineage>
        <taxon>Eukaryota</taxon>
        <taxon>Fungi</taxon>
        <taxon>Dikarya</taxon>
        <taxon>Ascomycota</taxon>
        <taxon>Pezizomycotina</taxon>
        <taxon>Eurotiomycetes</taxon>
        <taxon>Eurotiomycetidae</taxon>
        <taxon>Eurotiales</taxon>
        <taxon>Aspergillaceae</taxon>
        <taxon>Aspergillus</taxon>
        <taxon>Aspergillus subgen. Circumdati</taxon>
    </lineage>
</organism>